<dbReference type="InterPro" id="IPR001680">
    <property type="entry name" value="WD40_rpt"/>
</dbReference>
<dbReference type="PANTHER" id="PTHR19848">
    <property type="entry name" value="WD40 REPEAT PROTEIN"/>
    <property type="match status" value="1"/>
</dbReference>
<evidence type="ECO:0000313" key="5">
    <source>
        <dbReference type="EMBL" id="CAH3030653.1"/>
    </source>
</evidence>
<comment type="caution">
    <text evidence="5">The sequence shown here is derived from an EMBL/GenBank/DDBJ whole genome shotgun (WGS) entry which is preliminary data.</text>
</comment>
<evidence type="ECO:0000313" key="6">
    <source>
        <dbReference type="Proteomes" id="UP001159427"/>
    </source>
</evidence>
<name>A0ABN8MLM4_9CNID</name>
<dbReference type="PROSITE" id="PS50294">
    <property type="entry name" value="WD_REPEATS_REGION"/>
    <property type="match status" value="2"/>
</dbReference>
<dbReference type="InterPro" id="IPR019775">
    <property type="entry name" value="WD40_repeat_CS"/>
</dbReference>
<evidence type="ECO:0000256" key="4">
    <source>
        <dbReference type="SAM" id="Coils"/>
    </source>
</evidence>
<organism evidence="5 6">
    <name type="scientific">Porites evermanni</name>
    <dbReference type="NCBI Taxonomy" id="104178"/>
    <lineage>
        <taxon>Eukaryota</taxon>
        <taxon>Metazoa</taxon>
        <taxon>Cnidaria</taxon>
        <taxon>Anthozoa</taxon>
        <taxon>Hexacorallia</taxon>
        <taxon>Scleractinia</taxon>
        <taxon>Fungiina</taxon>
        <taxon>Poritidae</taxon>
        <taxon>Porites</taxon>
    </lineage>
</organism>
<accession>A0ABN8MLM4</accession>
<proteinExistence type="predicted"/>
<dbReference type="PROSITE" id="PS50082">
    <property type="entry name" value="WD_REPEATS_2"/>
    <property type="match status" value="3"/>
</dbReference>
<gene>
    <name evidence="5" type="ORF">PEVE_00038312</name>
</gene>
<dbReference type="CDD" id="cd00200">
    <property type="entry name" value="WD40"/>
    <property type="match status" value="1"/>
</dbReference>
<dbReference type="InterPro" id="IPR015943">
    <property type="entry name" value="WD40/YVTN_repeat-like_dom_sf"/>
</dbReference>
<dbReference type="PANTHER" id="PTHR19848:SF6">
    <property type="entry name" value="E3 UBIQUITIN-PROTEIN LIGASE TRAF7"/>
    <property type="match status" value="1"/>
</dbReference>
<protein>
    <submittedName>
        <fullName evidence="5">Uncharacterized protein</fullName>
    </submittedName>
</protein>
<dbReference type="InterPro" id="IPR020472">
    <property type="entry name" value="WD40_PAC1"/>
</dbReference>
<dbReference type="Proteomes" id="UP001159427">
    <property type="component" value="Unassembled WGS sequence"/>
</dbReference>
<keyword evidence="1 3" id="KW-0853">WD repeat</keyword>
<feature type="repeat" description="WD" evidence="3">
    <location>
        <begin position="482"/>
        <end position="525"/>
    </location>
</feature>
<keyword evidence="4" id="KW-0175">Coiled coil</keyword>
<dbReference type="PROSITE" id="PS00678">
    <property type="entry name" value="WD_REPEATS_1"/>
    <property type="match status" value="1"/>
</dbReference>
<sequence>MEGNHKEVRLHLETCKFEAVKEFLQHSDKRMEELKMALKDKDQEIVFLKAMIVKLNERVDRMEKTVDIRIDLLDESQTKLSSDLLDSRQSISQIQVIYIIISKESRSLNVTRPLDFSFPSTCLEFCIALCTKCLINIYLFLHFEYFFGGHLCPITLGNFSRCFSPNFVALLPDKFLPWFRVNREFNLHLHGKRQIQLKTILMDKKLGETILNLGVEIMNSKRLYRGNLVTWYKFAFVVCSTSVSSFFSKFWFYLQTDLSNVEARLWGVGTFDIQPLFKCKGTFVGHQGPVWTLCTHGDWLFSGSSDKTIKVWDTLTTYKCIKTMEGHSGIVLALCTHDKKLYSGSADCTINVWCLEELELLDSIRGHENPVCTLVTKRNMLFSGSLKKIKVWNLKTMELIQELTGLNHWVRALVASERHLFSGSYQTIKLWDLDTLECVRVLQTSGGSVYSLAVTKDYIVCGTYENQIQVYDISTHKHLETLNGHVGIVYGLAVLSAPGQTRLFSASYDRSLRVWNLESFTCVQTLLRHQGSVAALAFNKGRIFSGAVDSTVKV</sequence>
<feature type="coiled-coil region" evidence="4">
    <location>
        <begin position="24"/>
        <end position="65"/>
    </location>
</feature>
<dbReference type="PRINTS" id="PR00320">
    <property type="entry name" value="GPROTEINBRPT"/>
</dbReference>
<dbReference type="SUPFAM" id="SSF50978">
    <property type="entry name" value="WD40 repeat-like"/>
    <property type="match status" value="1"/>
</dbReference>
<keyword evidence="2" id="KW-0677">Repeat</keyword>
<feature type="repeat" description="WD" evidence="3">
    <location>
        <begin position="283"/>
        <end position="313"/>
    </location>
</feature>
<dbReference type="InterPro" id="IPR036322">
    <property type="entry name" value="WD40_repeat_dom_sf"/>
</dbReference>
<keyword evidence="6" id="KW-1185">Reference proteome</keyword>
<evidence type="ECO:0000256" key="1">
    <source>
        <dbReference type="ARBA" id="ARBA00022574"/>
    </source>
</evidence>
<evidence type="ECO:0000256" key="3">
    <source>
        <dbReference type="PROSITE-ProRule" id="PRU00221"/>
    </source>
</evidence>
<dbReference type="Gene3D" id="2.130.10.10">
    <property type="entry name" value="YVTN repeat-like/Quinoprotein amine dehydrogenase"/>
    <property type="match status" value="2"/>
</dbReference>
<dbReference type="SMART" id="SM00320">
    <property type="entry name" value="WD40"/>
    <property type="match status" value="7"/>
</dbReference>
<reference evidence="5 6" key="1">
    <citation type="submission" date="2022-05" db="EMBL/GenBank/DDBJ databases">
        <authorList>
            <consortium name="Genoscope - CEA"/>
            <person name="William W."/>
        </authorList>
    </citation>
    <scope>NUCLEOTIDE SEQUENCE [LARGE SCALE GENOMIC DNA]</scope>
</reference>
<feature type="repeat" description="WD" evidence="3">
    <location>
        <begin position="324"/>
        <end position="363"/>
    </location>
</feature>
<feature type="non-terminal residue" evidence="5">
    <location>
        <position position="554"/>
    </location>
</feature>
<dbReference type="Pfam" id="PF00400">
    <property type="entry name" value="WD40"/>
    <property type="match status" value="5"/>
</dbReference>
<evidence type="ECO:0000256" key="2">
    <source>
        <dbReference type="ARBA" id="ARBA00022737"/>
    </source>
</evidence>
<dbReference type="EMBL" id="CALNXI010000647">
    <property type="protein sequence ID" value="CAH3030653.1"/>
    <property type="molecule type" value="Genomic_DNA"/>
</dbReference>